<keyword evidence="2" id="KW-0812">Transmembrane</keyword>
<feature type="non-terminal residue" evidence="3">
    <location>
        <position position="1"/>
    </location>
</feature>
<name>A0A0F8Z2Z0_9ZZZZ</name>
<evidence type="ECO:0000256" key="1">
    <source>
        <dbReference type="SAM" id="Coils"/>
    </source>
</evidence>
<evidence type="ECO:0000313" key="3">
    <source>
        <dbReference type="EMBL" id="KKK88058.1"/>
    </source>
</evidence>
<sequence length="215" mass="24141">MLGLTRVRSLADQMSNLDNELAELTTEMTAEISRPDLTLKALLATSAELETLLAQSSFRFGATGAYEALVNQRIAVLRETRMGGRQTFAEFMMRRYDPSMRTVKAAEKRLHEMSDRAIRAGNLLRTRVDVERSAQNQLLLESMDKRADLQLRLQHTVEGLSVVAISYYAVSLAAYMVYPLLDPLGISKGVGTALLTPLVILLVWLMVRRIRNAFH</sequence>
<dbReference type="Pfam" id="PF11902">
    <property type="entry name" value="DUF3422"/>
    <property type="match status" value="1"/>
</dbReference>
<accession>A0A0F8Z2Z0</accession>
<keyword evidence="1" id="KW-0175">Coiled coil</keyword>
<dbReference type="AlphaFoldDB" id="A0A0F8Z2Z0"/>
<keyword evidence="2" id="KW-0472">Membrane</keyword>
<keyword evidence="2" id="KW-1133">Transmembrane helix</keyword>
<feature type="transmembrane region" description="Helical" evidence="2">
    <location>
        <begin position="159"/>
        <end position="178"/>
    </location>
</feature>
<dbReference type="InterPro" id="IPR021830">
    <property type="entry name" value="DUF3422"/>
</dbReference>
<organism evidence="3">
    <name type="scientific">marine sediment metagenome</name>
    <dbReference type="NCBI Taxonomy" id="412755"/>
    <lineage>
        <taxon>unclassified sequences</taxon>
        <taxon>metagenomes</taxon>
        <taxon>ecological metagenomes</taxon>
    </lineage>
</organism>
<evidence type="ECO:0008006" key="4">
    <source>
        <dbReference type="Google" id="ProtNLM"/>
    </source>
</evidence>
<protein>
    <recommendedName>
        <fullName evidence="4">DUF3422 domain-containing protein</fullName>
    </recommendedName>
</protein>
<dbReference type="EMBL" id="LAZR01050126">
    <property type="protein sequence ID" value="KKK88058.1"/>
    <property type="molecule type" value="Genomic_DNA"/>
</dbReference>
<evidence type="ECO:0000256" key="2">
    <source>
        <dbReference type="SAM" id="Phobius"/>
    </source>
</evidence>
<gene>
    <name evidence="3" type="ORF">LCGC14_2746980</name>
</gene>
<reference evidence="3" key="1">
    <citation type="journal article" date="2015" name="Nature">
        <title>Complex archaea that bridge the gap between prokaryotes and eukaryotes.</title>
        <authorList>
            <person name="Spang A."/>
            <person name="Saw J.H."/>
            <person name="Jorgensen S.L."/>
            <person name="Zaremba-Niedzwiedzka K."/>
            <person name="Martijn J."/>
            <person name="Lind A.E."/>
            <person name="van Eijk R."/>
            <person name="Schleper C."/>
            <person name="Guy L."/>
            <person name="Ettema T.J."/>
        </authorList>
    </citation>
    <scope>NUCLEOTIDE SEQUENCE</scope>
</reference>
<comment type="caution">
    <text evidence="3">The sequence shown here is derived from an EMBL/GenBank/DDBJ whole genome shotgun (WGS) entry which is preliminary data.</text>
</comment>
<feature type="transmembrane region" description="Helical" evidence="2">
    <location>
        <begin position="190"/>
        <end position="207"/>
    </location>
</feature>
<feature type="coiled-coil region" evidence="1">
    <location>
        <begin position="7"/>
        <end position="34"/>
    </location>
</feature>
<proteinExistence type="predicted"/>